<keyword evidence="2" id="KW-1185">Reference proteome</keyword>
<sequence length="79" mass="8940">MDALHSKCRVRFLTWGRAIVSFNGYAGAELSSRSRADLYTTGFANLLNTGMRTKIDAFEYCLVKCLDTDWLVKMPKRTG</sequence>
<evidence type="ECO:0000313" key="2">
    <source>
        <dbReference type="Proteomes" id="UP000276133"/>
    </source>
</evidence>
<proteinExistence type="predicted"/>
<dbReference type="EMBL" id="REGN01000757">
    <property type="protein sequence ID" value="RNA39344.1"/>
    <property type="molecule type" value="Genomic_DNA"/>
</dbReference>
<comment type="caution">
    <text evidence="1">The sequence shown here is derived from an EMBL/GenBank/DDBJ whole genome shotgun (WGS) entry which is preliminary data.</text>
</comment>
<name>A0A3M7SU55_BRAPC</name>
<gene>
    <name evidence="1" type="ORF">BpHYR1_032454</name>
</gene>
<accession>A0A3M7SU55</accession>
<protein>
    <submittedName>
        <fullName evidence="1">Uncharacterized protein</fullName>
    </submittedName>
</protein>
<reference evidence="1 2" key="1">
    <citation type="journal article" date="2018" name="Sci. Rep.">
        <title>Genomic signatures of local adaptation to the degree of environmental predictability in rotifers.</title>
        <authorList>
            <person name="Franch-Gras L."/>
            <person name="Hahn C."/>
            <person name="Garcia-Roger E.M."/>
            <person name="Carmona M.J."/>
            <person name="Serra M."/>
            <person name="Gomez A."/>
        </authorList>
    </citation>
    <scope>NUCLEOTIDE SEQUENCE [LARGE SCALE GENOMIC DNA]</scope>
    <source>
        <strain evidence="1">HYR1</strain>
    </source>
</reference>
<dbReference type="AlphaFoldDB" id="A0A3M7SU55"/>
<organism evidence="1 2">
    <name type="scientific">Brachionus plicatilis</name>
    <name type="common">Marine rotifer</name>
    <name type="synonym">Brachionus muelleri</name>
    <dbReference type="NCBI Taxonomy" id="10195"/>
    <lineage>
        <taxon>Eukaryota</taxon>
        <taxon>Metazoa</taxon>
        <taxon>Spiralia</taxon>
        <taxon>Gnathifera</taxon>
        <taxon>Rotifera</taxon>
        <taxon>Eurotatoria</taxon>
        <taxon>Monogononta</taxon>
        <taxon>Pseudotrocha</taxon>
        <taxon>Ploima</taxon>
        <taxon>Brachionidae</taxon>
        <taxon>Brachionus</taxon>
    </lineage>
</organism>
<evidence type="ECO:0000313" key="1">
    <source>
        <dbReference type="EMBL" id="RNA39344.1"/>
    </source>
</evidence>
<dbReference type="Proteomes" id="UP000276133">
    <property type="component" value="Unassembled WGS sequence"/>
</dbReference>